<dbReference type="GO" id="GO:0055085">
    <property type="term" value="P:transmembrane transport"/>
    <property type="evidence" value="ECO:0007669"/>
    <property type="project" value="InterPro"/>
</dbReference>
<dbReference type="EMBL" id="JADEYS010000014">
    <property type="protein sequence ID" value="MBE9398363.1"/>
    <property type="molecule type" value="Genomic_DNA"/>
</dbReference>
<reference evidence="3" key="1">
    <citation type="submission" date="2020-10" db="EMBL/GenBank/DDBJ databases">
        <title>Bacterium isolated from coastal waters sediment.</title>
        <authorList>
            <person name="Chen R.-J."/>
            <person name="Lu D.-C."/>
            <person name="Zhu K.-L."/>
            <person name="Du Z.-J."/>
        </authorList>
    </citation>
    <scope>NUCLEOTIDE SEQUENCE</scope>
    <source>
        <strain evidence="3">N1Y112</strain>
    </source>
</reference>
<dbReference type="Pfam" id="PF03480">
    <property type="entry name" value="DctP"/>
    <property type="match status" value="1"/>
</dbReference>
<comment type="caution">
    <text evidence="3">The sequence shown here is derived from an EMBL/GenBank/DDBJ whole genome shotgun (WGS) entry which is preliminary data.</text>
</comment>
<dbReference type="CDD" id="cd13602">
    <property type="entry name" value="PBP2_TRAP_BpDctp6_7"/>
    <property type="match status" value="1"/>
</dbReference>
<keyword evidence="4" id="KW-1185">Reference proteome</keyword>
<evidence type="ECO:0000256" key="2">
    <source>
        <dbReference type="SAM" id="SignalP"/>
    </source>
</evidence>
<dbReference type="PANTHER" id="PTHR33376:SF4">
    <property type="entry name" value="SIALIC ACID-BINDING PERIPLASMIC PROTEIN SIAP"/>
    <property type="match status" value="1"/>
</dbReference>
<feature type="signal peptide" evidence="2">
    <location>
        <begin position="1"/>
        <end position="26"/>
    </location>
</feature>
<keyword evidence="1 2" id="KW-0732">Signal</keyword>
<dbReference type="InterPro" id="IPR038404">
    <property type="entry name" value="TRAP_DctP_sf"/>
</dbReference>
<sequence>MKRFTHKAAVLLTSLLTLGATSNVLAEKRWDMPTPYGDGTHQTQVARSFAEEVNANSNGKLTINIHSGGSLIKHPEIHRAVKTRQVPVGEVFIGRLGNLNPIFKLDNIPFLATDFDSAEKLYAASKPELTKALAKENLILLYTSPWPAQDLYTNKDVKGLTDLKGMKMRSYSPTTSRLADLMGTTPVNIPFSDVAQAFTTNAIDAMITSPSTGVNGQSWDYISHFTTIHAWIPKNMVFANKRMFDRLDENTQQVILTAAANAEKKGWALGRKLAVEHTDTLAKNGMKVGEPSAQLINELEAIGSTMVNEWVSEAGDSGRAVLNAYQQL</sequence>
<feature type="chain" id="PRO_5035282152" evidence="2">
    <location>
        <begin position="27"/>
        <end position="328"/>
    </location>
</feature>
<evidence type="ECO:0000256" key="1">
    <source>
        <dbReference type="ARBA" id="ARBA00022729"/>
    </source>
</evidence>
<proteinExistence type="predicted"/>
<dbReference type="PANTHER" id="PTHR33376">
    <property type="match status" value="1"/>
</dbReference>
<dbReference type="RefSeq" id="WP_193954000.1">
    <property type="nucleotide sequence ID" value="NZ_JADEYS010000014.1"/>
</dbReference>
<protein>
    <submittedName>
        <fullName evidence="3">TRAP transporter substrate-binding protein</fullName>
    </submittedName>
</protein>
<organism evidence="3 4">
    <name type="scientific">Pontibacterium sinense</name>
    <dbReference type="NCBI Taxonomy" id="2781979"/>
    <lineage>
        <taxon>Bacteria</taxon>
        <taxon>Pseudomonadati</taxon>
        <taxon>Pseudomonadota</taxon>
        <taxon>Gammaproteobacteria</taxon>
        <taxon>Oceanospirillales</taxon>
        <taxon>Oceanospirillaceae</taxon>
        <taxon>Pontibacterium</taxon>
    </lineage>
</organism>
<evidence type="ECO:0000313" key="3">
    <source>
        <dbReference type="EMBL" id="MBE9398363.1"/>
    </source>
</evidence>
<dbReference type="NCBIfam" id="NF037995">
    <property type="entry name" value="TRAP_S1"/>
    <property type="match status" value="1"/>
</dbReference>
<dbReference type="AlphaFoldDB" id="A0A8J7FII0"/>
<evidence type="ECO:0000313" key="4">
    <source>
        <dbReference type="Proteomes" id="UP000640333"/>
    </source>
</evidence>
<accession>A0A8J7FII0</accession>
<name>A0A8J7FII0_9GAMM</name>
<dbReference type="InterPro" id="IPR018389">
    <property type="entry name" value="DctP_fam"/>
</dbReference>
<dbReference type="Gene3D" id="3.40.190.170">
    <property type="entry name" value="Bacterial extracellular solute-binding protein, family 7"/>
    <property type="match status" value="1"/>
</dbReference>
<gene>
    <name evidence="3" type="ORF">IOQ59_13960</name>
</gene>
<dbReference type="Proteomes" id="UP000640333">
    <property type="component" value="Unassembled WGS sequence"/>
</dbReference>